<organism evidence="1 2">
    <name type="scientific">Heterorhabditis bacteriophora</name>
    <name type="common">Entomopathogenic nematode worm</name>
    <dbReference type="NCBI Taxonomy" id="37862"/>
    <lineage>
        <taxon>Eukaryota</taxon>
        <taxon>Metazoa</taxon>
        <taxon>Ecdysozoa</taxon>
        <taxon>Nematoda</taxon>
        <taxon>Chromadorea</taxon>
        <taxon>Rhabditida</taxon>
        <taxon>Rhabditina</taxon>
        <taxon>Rhabditomorpha</taxon>
        <taxon>Strongyloidea</taxon>
        <taxon>Heterorhabditidae</taxon>
        <taxon>Heterorhabditis</taxon>
    </lineage>
</organism>
<reference evidence="2" key="1">
    <citation type="submission" date="2016-11" db="UniProtKB">
        <authorList>
            <consortium name="WormBaseParasite"/>
        </authorList>
    </citation>
    <scope>IDENTIFICATION</scope>
</reference>
<keyword evidence="1" id="KW-1185">Reference proteome</keyword>
<evidence type="ECO:0000313" key="1">
    <source>
        <dbReference type="Proteomes" id="UP000095283"/>
    </source>
</evidence>
<evidence type="ECO:0000313" key="2">
    <source>
        <dbReference type="WBParaSite" id="Hba_15121"/>
    </source>
</evidence>
<proteinExistence type="predicted"/>
<dbReference type="WBParaSite" id="Hba_15121">
    <property type="protein sequence ID" value="Hba_15121"/>
    <property type="gene ID" value="Hba_15121"/>
</dbReference>
<protein>
    <submittedName>
        <fullName evidence="2">Secreted protein</fullName>
    </submittedName>
</protein>
<dbReference type="Proteomes" id="UP000095283">
    <property type="component" value="Unplaced"/>
</dbReference>
<dbReference type="AlphaFoldDB" id="A0A1I7XCE8"/>
<name>A0A1I7XCE8_HETBA</name>
<sequence>MSNNCRIVNVCSFATSRVVLHGFTLTMILSWLSSIAKGRPPPHLQGSRLRYEIFKTNVELRSAPSSRTVWRELVAS</sequence>
<accession>A0A1I7XCE8</accession>